<reference evidence="4 5" key="1">
    <citation type="journal article" date="2018" name="Syst. Appl. Microbiol.">
        <title>A new symbiotic nanoarchaeote (Candidatus Nanoclepta minutus) and its host (Zestosphaera tikiterensis gen. nov., sp. nov.) from a New Zealand hot spring.</title>
        <authorList>
            <person name="St John E."/>
            <person name="Liu Y."/>
            <person name="Podar M."/>
            <person name="Stott M.B."/>
            <person name="Meneghin J."/>
            <person name="Chen Z."/>
            <person name="Lagutin K."/>
            <person name="Mitchell K."/>
            <person name="Reysenbach A.L."/>
        </authorList>
    </citation>
    <scope>NUCLEOTIDE SEQUENCE [LARGE SCALE GENOMIC DNA]</scope>
    <source>
        <strain evidence="4">NZ3</strain>
    </source>
</reference>
<dbReference type="PROSITE" id="PS51371">
    <property type="entry name" value="CBS"/>
    <property type="match status" value="3"/>
</dbReference>
<dbReference type="CDD" id="cd02205">
    <property type="entry name" value="CBS_pair_SF"/>
    <property type="match status" value="1"/>
</dbReference>
<gene>
    <name evidence="4" type="ORF">B7O98_01345</name>
</gene>
<dbReference type="InterPro" id="IPR046342">
    <property type="entry name" value="CBS_dom_sf"/>
</dbReference>
<name>A0A2R7Y6F2_9CREN</name>
<dbReference type="PANTHER" id="PTHR43080:SF2">
    <property type="entry name" value="CBS DOMAIN-CONTAINING PROTEIN"/>
    <property type="match status" value="1"/>
</dbReference>
<dbReference type="InterPro" id="IPR000644">
    <property type="entry name" value="CBS_dom"/>
</dbReference>
<keyword evidence="1 2" id="KW-0129">CBS domain</keyword>
<evidence type="ECO:0000256" key="1">
    <source>
        <dbReference type="ARBA" id="ARBA00023122"/>
    </source>
</evidence>
<feature type="domain" description="CBS" evidence="3">
    <location>
        <begin position="81"/>
        <end position="137"/>
    </location>
</feature>
<feature type="domain" description="CBS" evidence="3">
    <location>
        <begin position="141"/>
        <end position="197"/>
    </location>
</feature>
<evidence type="ECO:0000313" key="5">
    <source>
        <dbReference type="Proteomes" id="UP000244093"/>
    </source>
</evidence>
<comment type="caution">
    <text evidence="4">The sequence shown here is derived from an EMBL/GenBank/DDBJ whole genome shotgun (WGS) entry which is preliminary data.</text>
</comment>
<evidence type="ECO:0000313" key="4">
    <source>
        <dbReference type="EMBL" id="PUA33111.1"/>
    </source>
</evidence>
<accession>A0A2R7Y6F2</accession>
<dbReference type="EMBL" id="NBVN01000002">
    <property type="protein sequence ID" value="PUA33111.1"/>
    <property type="molecule type" value="Genomic_DNA"/>
</dbReference>
<dbReference type="Pfam" id="PF00571">
    <property type="entry name" value="CBS"/>
    <property type="match status" value="4"/>
</dbReference>
<proteinExistence type="predicted"/>
<dbReference type="SMART" id="SM00116">
    <property type="entry name" value="CBS"/>
    <property type="match status" value="4"/>
</dbReference>
<dbReference type="Gene3D" id="3.10.580.10">
    <property type="entry name" value="CBS-domain"/>
    <property type="match status" value="2"/>
</dbReference>
<dbReference type="InterPro" id="IPR051257">
    <property type="entry name" value="Diverse_CBS-Domain"/>
</dbReference>
<feature type="domain" description="CBS" evidence="3">
    <location>
        <begin position="216"/>
        <end position="271"/>
    </location>
</feature>
<dbReference type="AlphaFoldDB" id="A0A2R7Y6F2"/>
<sequence>MVDITLVTVKEIASKEFLKVSKNESLANVVKSMEKFKTDRAIVYSNLTPEGILTKKDIITRVATTKSRRYPISALHASSVMTSPLYTTQPNVTLPKAARVMVEKNFSCLPIMEGDEVTGMLTKWDIAKILTTNSRPLSQIMTTDVTIVRDTDSLIMARKLMIDEGFSSLPVVNLEGKIVGMLTLDELLNALVELLDIIAEAGAKDALKRIAVRDVMRPITPMLKSDDAIGTAAALMLEKNVRAVLITSNEGLLKGIATLTDLTKYVAAFSG</sequence>
<evidence type="ECO:0000259" key="3">
    <source>
        <dbReference type="PROSITE" id="PS51371"/>
    </source>
</evidence>
<dbReference type="Proteomes" id="UP000244093">
    <property type="component" value="Unassembled WGS sequence"/>
</dbReference>
<evidence type="ECO:0000256" key="2">
    <source>
        <dbReference type="PROSITE-ProRule" id="PRU00703"/>
    </source>
</evidence>
<protein>
    <recommendedName>
        <fullName evidence="3">CBS domain-containing protein</fullName>
    </recommendedName>
</protein>
<dbReference type="PANTHER" id="PTHR43080">
    <property type="entry name" value="CBS DOMAIN-CONTAINING PROTEIN CBSX3, MITOCHONDRIAL"/>
    <property type="match status" value="1"/>
</dbReference>
<dbReference type="SUPFAM" id="SSF54631">
    <property type="entry name" value="CBS-domain pair"/>
    <property type="match status" value="3"/>
</dbReference>
<organism evidence="4 5">
    <name type="scientific">Zestosphaera tikiterensis</name>
    <dbReference type="NCBI Taxonomy" id="1973259"/>
    <lineage>
        <taxon>Archaea</taxon>
        <taxon>Thermoproteota</taxon>
        <taxon>Thermoprotei</taxon>
        <taxon>Desulfurococcales</taxon>
        <taxon>Desulfurococcaceae</taxon>
        <taxon>Zestosphaera</taxon>
    </lineage>
</organism>